<dbReference type="Proteomes" id="UP000781958">
    <property type="component" value="Unassembled WGS sequence"/>
</dbReference>
<comment type="caution">
    <text evidence="7">The sequence shown here is derived from an EMBL/GenBank/DDBJ whole genome shotgun (WGS) entry which is preliminary data.</text>
</comment>
<comment type="catalytic activity">
    <reaction evidence="6">
        <text>N-terminal N-formyl-L-methionyl-[peptide] + H2O = N-terminal L-methionyl-[peptide] + formate</text>
        <dbReference type="Rhea" id="RHEA:24420"/>
        <dbReference type="Rhea" id="RHEA-COMP:10639"/>
        <dbReference type="Rhea" id="RHEA-COMP:10640"/>
        <dbReference type="ChEBI" id="CHEBI:15377"/>
        <dbReference type="ChEBI" id="CHEBI:15740"/>
        <dbReference type="ChEBI" id="CHEBI:49298"/>
        <dbReference type="ChEBI" id="CHEBI:64731"/>
        <dbReference type="EC" id="3.5.1.88"/>
    </reaction>
</comment>
<keyword evidence="8" id="KW-1185">Reference proteome</keyword>
<dbReference type="HAMAP" id="MF_00163">
    <property type="entry name" value="Pep_deformylase"/>
    <property type="match status" value="1"/>
</dbReference>
<comment type="cofactor">
    <cofactor evidence="6">
        <name>Fe(2+)</name>
        <dbReference type="ChEBI" id="CHEBI:29033"/>
    </cofactor>
    <text evidence="6">Binds 1 Fe(2+) ion.</text>
</comment>
<dbReference type="PANTHER" id="PTHR10458">
    <property type="entry name" value="PEPTIDE DEFORMYLASE"/>
    <property type="match status" value="1"/>
</dbReference>
<feature type="active site" evidence="6">
    <location>
        <position position="145"/>
    </location>
</feature>
<dbReference type="PIRSF" id="PIRSF004749">
    <property type="entry name" value="Pep_def"/>
    <property type="match status" value="1"/>
</dbReference>
<evidence type="ECO:0000256" key="4">
    <source>
        <dbReference type="ARBA" id="ARBA00022917"/>
    </source>
</evidence>
<feature type="binding site" evidence="6">
    <location>
        <position position="144"/>
    </location>
    <ligand>
        <name>Fe cation</name>
        <dbReference type="ChEBI" id="CHEBI:24875"/>
    </ligand>
</feature>
<dbReference type="InterPro" id="IPR036821">
    <property type="entry name" value="Peptide_deformylase_sf"/>
</dbReference>
<dbReference type="NCBIfam" id="NF001159">
    <property type="entry name" value="PRK00150.1-3"/>
    <property type="match status" value="1"/>
</dbReference>
<reference evidence="7 8" key="1">
    <citation type="submission" date="2021-03" db="EMBL/GenBank/DDBJ databases">
        <title>Genomic Encyclopedia of Type Strains, Phase III (KMG-III): the genomes of soil and plant-associated and newly described type strains.</title>
        <authorList>
            <person name="Whitman W."/>
        </authorList>
    </citation>
    <scope>NUCLEOTIDE SEQUENCE [LARGE SCALE GENOMIC DNA]</scope>
    <source>
        <strain evidence="7 8">IMMIB AFH-6</strain>
    </source>
</reference>
<keyword evidence="3 6" id="KW-0378">Hydrolase</keyword>
<evidence type="ECO:0000256" key="6">
    <source>
        <dbReference type="HAMAP-Rule" id="MF_00163"/>
    </source>
</evidence>
<dbReference type="SUPFAM" id="SSF56420">
    <property type="entry name" value="Peptide deformylase"/>
    <property type="match status" value="1"/>
</dbReference>
<organism evidence="7 8">
    <name type="scientific">Azospirillum rugosum</name>
    <dbReference type="NCBI Taxonomy" id="416170"/>
    <lineage>
        <taxon>Bacteria</taxon>
        <taxon>Pseudomonadati</taxon>
        <taxon>Pseudomonadota</taxon>
        <taxon>Alphaproteobacteria</taxon>
        <taxon>Rhodospirillales</taxon>
        <taxon>Azospirillaceae</taxon>
        <taxon>Azospirillum</taxon>
    </lineage>
</organism>
<keyword evidence="5 6" id="KW-0408">Iron</keyword>
<feature type="binding site" evidence="6">
    <location>
        <position position="148"/>
    </location>
    <ligand>
        <name>Fe cation</name>
        <dbReference type="ChEBI" id="CHEBI:24875"/>
    </ligand>
</feature>
<feature type="binding site" evidence="6">
    <location>
        <position position="102"/>
    </location>
    <ligand>
        <name>Fe cation</name>
        <dbReference type="ChEBI" id="CHEBI:24875"/>
    </ligand>
</feature>
<evidence type="ECO:0000256" key="5">
    <source>
        <dbReference type="ARBA" id="ARBA00023004"/>
    </source>
</evidence>
<evidence type="ECO:0000256" key="3">
    <source>
        <dbReference type="ARBA" id="ARBA00022801"/>
    </source>
</evidence>
<accession>A0ABS4SW54</accession>
<evidence type="ECO:0000256" key="1">
    <source>
        <dbReference type="ARBA" id="ARBA00010759"/>
    </source>
</evidence>
<dbReference type="EC" id="3.5.1.88" evidence="6"/>
<gene>
    <name evidence="6" type="primary">def</name>
    <name evidence="7" type="ORF">J2851_006606</name>
</gene>
<keyword evidence="2 6" id="KW-0479">Metal-binding</keyword>
<proteinExistence type="inferred from homology"/>
<dbReference type="GO" id="GO:0042586">
    <property type="term" value="F:peptide deformylase activity"/>
    <property type="evidence" value="ECO:0007669"/>
    <property type="project" value="UniProtKB-EC"/>
</dbReference>
<dbReference type="EMBL" id="JAGINP010000035">
    <property type="protein sequence ID" value="MBP2296788.1"/>
    <property type="molecule type" value="Genomic_DNA"/>
</dbReference>
<dbReference type="PANTHER" id="PTHR10458:SF20">
    <property type="entry name" value="PEPTIDE DEFORMYLASE 1"/>
    <property type="match status" value="1"/>
</dbReference>
<evidence type="ECO:0000256" key="2">
    <source>
        <dbReference type="ARBA" id="ARBA00022723"/>
    </source>
</evidence>
<dbReference type="InterPro" id="IPR023635">
    <property type="entry name" value="Peptide_deformylase"/>
</dbReference>
<evidence type="ECO:0000313" key="7">
    <source>
        <dbReference type="EMBL" id="MBP2296788.1"/>
    </source>
</evidence>
<keyword evidence="4 6" id="KW-0648">Protein biosynthesis</keyword>
<dbReference type="CDD" id="cd00487">
    <property type="entry name" value="Pep_deformylase"/>
    <property type="match status" value="1"/>
</dbReference>
<comment type="function">
    <text evidence="6">Removes the formyl group from the N-terminal Met of newly synthesized proteins. Requires at least a dipeptide for an efficient rate of reaction. N-terminal L-methionine is a prerequisite for activity but the enzyme has broad specificity at other positions.</text>
</comment>
<dbReference type="Gene3D" id="3.90.45.10">
    <property type="entry name" value="Peptide deformylase"/>
    <property type="match status" value="1"/>
</dbReference>
<sequence length="191" mass="20670">MAIRDILRMGNPLLLRPSAPVDDPTAPGIRDLVKDMRDTLESVSGIGLAAPQIGVPVRVVLYCLPENRIPPGAGTRPIPWTAMINPVVEPLGNESVGLWERCLSLPGLYARVPRFSRIAIHYRTLDGASVTERWTGYVAALLQHECDHLDGVLYPMRMKDATALAYASEVCGEGAVYQYAAADFDGAPTSA</sequence>
<dbReference type="Pfam" id="PF01327">
    <property type="entry name" value="Pep_deformylase"/>
    <property type="match status" value="1"/>
</dbReference>
<dbReference type="PRINTS" id="PR01576">
    <property type="entry name" value="PDEFORMYLASE"/>
</dbReference>
<comment type="similarity">
    <text evidence="1 6">Belongs to the polypeptide deformylase family.</text>
</comment>
<evidence type="ECO:0000313" key="8">
    <source>
        <dbReference type="Proteomes" id="UP000781958"/>
    </source>
</evidence>
<dbReference type="RefSeq" id="WP_209772384.1">
    <property type="nucleotide sequence ID" value="NZ_JAGINP010000035.1"/>
</dbReference>
<protein>
    <recommendedName>
        <fullName evidence="6">Peptide deformylase</fullName>
        <shortName evidence="6">PDF</shortName>
        <ecNumber evidence="6">3.5.1.88</ecNumber>
    </recommendedName>
    <alternativeName>
        <fullName evidence="6">Polypeptide deformylase</fullName>
    </alternativeName>
</protein>
<name>A0ABS4SW54_9PROT</name>